<dbReference type="AlphaFoldDB" id="A0A6J8CGQ3"/>
<accession>A0A6J8CGQ3</accession>
<organism evidence="2 3">
    <name type="scientific">Mytilus coruscus</name>
    <name type="common">Sea mussel</name>
    <dbReference type="NCBI Taxonomy" id="42192"/>
    <lineage>
        <taxon>Eukaryota</taxon>
        <taxon>Metazoa</taxon>
        <taxon>Spiralia</taxon>
        <taxon>Lophotrochozoa</taxon>
        <taxon>Mollusca</taxon>
        <taxon>Bivalvia</taxon>
        <taxon>Autobranchia</taxon>
        <taxon>Pteriomorphia</taxon>
        <taxon>Mytilida</taxon>
        <taxon>Mytiloidea</taxon>
        <taxon>Mytilidae</taxon>
        <taxon>Mytilinae</taxon>
        <taxon>Mytilus</taxon>
    </lineage>
</organism>
<dbReference type="OrthoDB" id="6152719at2759"/>
<dbReference type="SUPFAM" id="SSF56672">
    <property type="entry name" value="DNA/RNA polymerases"/>
    <property type="match status" value="1"/>
</dbReference>
<dbReference type="Pfam" id="PF00078">
    <property type="entry name" value="RVT_1"/>
    <property type="match status" value="1"/>
</dbReference>
<sequence>MKDRYCNERKTFDKLNRKFKRKFNIQKERDLQEQLNSNCKRDFWRSIGKLGVANERTENIPWEIVNPDGTVNTDRDAVLNTWKSDFETLYARNDNIDDLDNLVNEENITDLPDLNNNITRDEIVKAVEHTKLRKAAGYDEIPSEVLKNESAIDLLPVICNGCFELGKVPEQWTSGVCGIRIGDDLLSILLYADDIALIAPDEDSLQKMLDVVSDWCIQWKLDVNPSKSNVVHFRNPSIDRSNFNFTCSRQNITYAISYKYLGMWLDEHLTFDKAVRELSKSASRALGALYGKFISAGGMTHSVYSKLYFTMVEPVLFYSSGIWGTKVHSVINSIQNKAAKCFMSVGRYTANTAIRGDMGWTSCFTKQRTACIRLLSRILRSDDTRLTRKITEWTKNRRKGWYVKVKPLMPLLFLMIH</sequence>
<evidence type="ECO:0000313" key="3">
    <source>
        <dbReference type="Proteomes" id="UP000507470"/>
    </source>
</evidence>
<dbReference type="PANTHER" id="PTHR47027:SF26">
    <property type="entry name" value="REVERSE TRANSCRIPTASE DOMAIN-CONTAINING PROTEIN"/>
    <property type="match status" value="1"/>
</dbReference>
<name>A0A6J8CGQ3_MYTCO</name>
<keyword evidence="3" id="KW-1185">Reference proteome</keyword>
<dbReference type="PRINTS" id="PR01345">
    <property type="entry name" value="CERVTRCPTASE"/>
</dbReference>
<reference evidence="2 3" key="1">
    <citation type="submission" date="2020-06" db="EMBL/GenBank/DDBJ databases">
        <authorList>
            <person name="Li R."/>
            <person name="Bekaert M."/>
        </authorList>
    </citation>
    <scope>NUCLEOTIDE SEQUENCE [LARGE SCALE GENOMIC DNA]</scope>
    <source>
        <strain evidence="3">wild</strain>
    </source>
</reference>
<evidence type="ECO:0000259" key="1">
    <source>
        <dbReference type="Pfam" id="PF00078"/>
    </source>
</evidence>
<dbReference type="PANTHER" id="PTHR47027">
    <property type="entry name" value="REVERSE TRANSCRIPTASE DOMAIN-CONTAINING PROTEIN"/>
    <property type="match status" value="1"/>
</dbReference>
<feature type="domain" description="Reverse transcriptase" evidence="1">
    <location>
        <begin position="186"/>
        <end position="264"/>
    </location>
</feature>
<dbReference type="InterPro" id="IPR043502">
    <property type="entry name" value="DNA/RNA_pol_sf"/>
</dbReference>
<protein>
    <recommendedName>
        <fullName evidence="1">Reverse transcriptase domain-containing protein</fullName>
    </recommendedName>
</protein>
<dbReference type="EMBL" id="CACVKT020005287">
    <property type="protein sequence ID" value="CAC5394459.1"/>
    <property type="molecule type" value="Genomic_DNA"/>
</dbReference>
<dbReference type="InterPro" id="IPR000477">
    <property type="entry name" value="RT_dom"/>
</dbReference>
<gene>
    <name evidence="2" type="ORF">MCOR_29206</name>
</gene>
<dbReference type="Proteomes" id="UP000507470">
    <property type="component" value="Unassembled WGS sequence"/>
</dbReference>
<proteinExistence type="predicted"/>
<evidence type="ECO:0000313" key="2">
    <source>
        <dbReference type="EMBL" id="CAC5394459.1"/>
    </source>
</evidence>